<protein>
    <recommendedName>
        <fullName evidence="3">Ribosome biogenesis protein SLX9</fullName>
    </recommendedName>
</protein>
<dbReference type="RefSeq" id="XP_041551116.1">
    <property type="nucleotide sequence ID" value="XM_041697875.1"/>
</dbReference>
<dbReference type="Proteomes" id="UP000654913">
    <property type="component" value="Chromosome 1"/>
</dbReference>
<keyword evidence="7" id="KW-1185">Reference proteome</keyword>
<evidence type="ECO:0000256" key="1">
    <source>
        <dbReference type="ARBA" id="ARBA00004604"/>
    </source>
</evidence>
<reference evidence="6" key="1">
    <citation type="submission" date="2021-01" db="EMBL/GenBank/DDBJ databases">
        <authorList>
            <consortium name="Aspergillus puulaauensis MK2 genome sequencing consortium"/>
            <person name="Kazuki M."/>
            <person name="Futagami T."/>
        </authorList>
    </citation>
    <scope>NUCLEOTIDE SEQUENCE</scope>
    <source>
        <strain evidence="6">MK2</strain>
    </source>
</reference>
<dbReference type="InterPro" id="IPR028160">
    <property type="entry name" value="Slx9-like"/>
</dbReference>
<feature type="compositionally biased region" description="Basic residues" evidence="5">
    <location>
        <begin position="66"/>
        <end position="75"/>
    </location>
</feature>
<evidence type="ECO:0000256" key="4">
    <source>
        <dbReference type="ARBA" id="ARBA00023242"/>
    </source>
</evidence>
<proteinExistence type="inferred from homology"/>
<dbReference type="GO" id="GO:0005730">
    <property type="term" value="C:nucleolus"/>
    <property type="evidence" value="ECO:0007669"/>
    <property type="project" value="UniProtKB-SubCell"/>
</dbReference>
<evidence type="ECO:0000256" key="5">
    <source>
        <dbReference type="SAM" id="MobiDB-lite"/>
    </source>
</evidence>
<keyword evidence="4" id="KW-0539">Nucleus</keyword>
<organism evidence="6 7">
    <name type="scientific">Aspergillus puulaauensis</name>
    <dbReference type="NCBI Taxonomy" id="1220207"/>
    <lineage>
        <taxon>Eukaryota</taxon>
        <taxon>Fungi</taxon>
        <taxon>Dikarya</taxon>
        <taxon>Ascomycota</taxon>
        <taxon>Pezizomycotina</taxon>
        <taxon>Eurotiomycetes</taxon>
        <taxon>Eurotiomycetidae</taxon>
        <taxon>Eurotiales</taxon>
        <taxon>Aspergillaceae</taxon>
        <taxon>Aspergillus</taxon>
    </lineage>
</organism>
<gene>
    <name evidence="6" type="ORF">APUU_11750S</name>
</gene>
<dbReference type="Pfam" id="PF15341">
    <property type="entry name" value="SLX9"/>
    <property type="match status" value="1"/>
</dbReference>
<dbReference type="GO" id="GO:0030686">
    <property type="term" value="C:90S preribosome"/>
    <property type="evidence" value="ECO:0007669"/>
    <property type="project" value="InterPro"/>
</dbReference>
<dbReference type="GO" id="GO:0030688">
    <property type="term" value="C:preribosome, small subunit precursor"/>
    <property type="evidence" value="ECO:0007669"/>
    <property type="project" value="InterPro"/>
</dbReference>
<evidence type="ECO:0000256" key="3">
    <source>
        <dbReference type="ARBA" id="ARBA00021321"/>
    </source>
</evidence>
<dbReference type="GeneID" id="64968927"/>
<evidence type="ECO:0000256" key="2">
    <source>
        <dbReference type="ARBA" id="ARBA00011022"/>
    </source>
</evidence>
<sequence>MLLTWCGDVKYLNRRRCAAMRDFEGGLILIGFLLDFLFRPFKSRKVSRSLQSEFAVSQIRMAPVRSVKRQTHRSKPGAGSGVSLPKPSLLDDDFRTTKKDKRLIKHSSFVSKIAKNSAKPNKRRRASKKLVANLESLADALPEAETDPNDSSQVNIIKQKTLKHRPGAMKRKEKLEKTERDRFAKNMAQMSNIQTAPTPSSEPTADSVSNRWAALRGFISQTMEHQPAFKTNK</sequence>
<evidence type="ECO:0000313" key="7">
    <source>
        <dbReference type="Proteomes" id="UP000654913"/>
    </source>
</evidence>
<comment type="subcellular location">
    <subcellularLocation>
        <location evidence="1">Nucleus</location>
        <location evidence="1">Nucleolus</location>
    </subcellularLocation>
</comment>
<accession>A0A7R7XCI7</accession>
<name>A0A7R7XCI7_9EURO</name>
<dbReference type="GO" id="GO:0000462">
    <property type="term" value="P:maturation of SSU-rRNA from tricistronic rRNA transcript (SSU-rRNA, 5.8S rRNA, LSU-rRNA)"/>
    <property type="evidence" value="ECO:0007669"/>
    <property type="project" value="InterPro"/>
</dbReference>
<dbReference type="KEGG" id="apuu:APUU_11750S"/>
<evidence type="ECO:0000313" key="6">
    <source>
        <dbReference type="EMBL" id="BCS18922.1"/>
    </source>
</evidence>
<dbReference type="OrthoDB" id="5429132at2759"/>
<reference evidence="6" key="2">
    <citation type="submission" date="2021-02" db="EMBL/GenBank/DDBJ databases">
        <title>Aspergillus puulaauensis MK2 genome sequence.</title>
        <authorList>
            <person name="Futagami T."/>
            <person name="Mori K."/>
            <person name="Kadooka C."/>
            <person name="Tanaka T."/>
        </authorList>
    </citation>
    <scope>NUCLEOTIDE SEQUENCE</scope>
    <source>
        <strain evidence="6">MK2</strain>
    </source>
</reference>
<dbReference type="AlphaFoldDB" id="A0A7R7XCI7"/>
<comment type="similarity">
    <text evidence="2">Belongs to the SLX9 family.</text>
</comment>
<dbReference type="EMBL" id="AP024443">
    <property type="protein sequence ID" value="BCS18922.1"/>
    <property type="molecule type" value="Genomic_DNA"/>
</dbReference>
<feature type="region of interest" description="Disordered" evidence="5">
    <location>
        <begin position="65"/>
        <end position="91"/>
    </location>
</feature>